<dbReference type="KEGG" id="dae:Dtox_2804"/>
<dbReference type="AlphaFoldDB" id="C8W1U8"/>
<gene>
    <name evidence="1" type="ordered locus">Dtox_2804</name>
</gene>
<dbReference type="EMBL" id="CP001720">
    <property type="protein sequence ID" value="ACV63569.1"/>
    <property type="molecule type" value="Genomic_DNA"/>
</dbReference>
<name>C8W1U8_DESAS</name>
<dbReference type="HOGENOM" id="CLU_2751167_0_0_9"/>
<organism evidence="1 2">
    <name type="scientific">Desulfofarcimen acetoxidans (strain ATCC 49208 / DSM 771 / KCTC 5769 / VKM B-1644 / 5575)</name>
    <name type="common">Desulfotomaculum acetoxidans</name>
    <dbReference type="NCBI Taxonomy" id="485916"/>
    <lineage>
        <taxon>Bacteria</taxon>
        <taxon>Bacillati</taxon>
        <taxon>Bacillota</taxon>
        <taxon>Clostridia</taxon>
        <taxon>Eubacteriales</taxon>
        <taxon>Peptococcaceae</taxon>
        <taxon>Desulfofarcimen</taxon>
    </lineage>
</organism>
<reference evidence="1 2" key="1">
    <citation type="journal article" date="2009" name="Stand. Genomic Sci.">
        <title>Complete genome sequence of Desulfotomaculum acetoxidans type strain (5575).</title>
        <authorList>
            <person name="Spring S."/>
            <person name="Lapidus A."/>
            <person name="Schroder M."/>
            <person name="Gleim D."/>
            <person name="Sims D."/>
            <person name="Meincke L."/>
            <person name="Glavina Del Rio T."/>
            <person name="Tice H."/>
            <person name="Copeland A."/>
            <person name="Cheng J.F."/>
            <person name="Lucas S."/>
            <person name="Chen F."/>
            <person name="Nolan M."/>
            <person name="Bruce D."/>
            <person name="Goodwin L."/>
            <person name="Pitluck S."/>
            <person name="Ivanova N."/>
            <person name="Mavromatis K."/>
            <person name="Mikhailova N."/>
            <person name="Pati A."/>
            <person name="Chen A."/>
            <person name="Palaniappan K."/>
            <person name="Land M."/>
            <person name="Hauser L."/>
            <person name="Chang Y.J."/>
            <person name="Jeffries C.D."/>
            <person name="Chain P."/>
            <person name="Saunders E."/>
            <person name="Brettin T."/>
            <person name="Detter J.C."/>
            <person name="Goker M."/>
            <person name="Bristow J."/>
            <person name="Eisen J.A."/>
            <person name="Markowitz V."/>
            <person name="Hugenholtz P."/>
            <person name="Kyrpides N.C."/>
            <person name="Klenk H.P."/>
            <person name="Han C."/>
        </authorList>
    </citation>
    <scope>NUCLEOTIDE SEQUENCE [LARGE SCALE GENOMIC DNA]</scope>
    <source>
        <strain evidence="2">ATCC 49208 / DSM 771 / VKM B-1644</strain>
    </source>
</reference>
<proteinExistence type="predicted"/>
<evidence type="ECO:0000313" key="1">
    <source>
        <dbReference type="EMBL" id="ACV63569.1"/>
    </source>
</evidence>
<accession>C8W1U8</accession>
<protein>
    <submittedName>
        <fullName evidence="1">Uncharacterized protein</fullName>
    </submittedName>
</protein>
<evidence type="ECO:0000313" key="2">
    <source>
        <dbReference type="Proteomes" id="UP000002217"/>
    </source>
</evidence>
<sequence>MKTPLKKAINYKNIAARQDIITMILVRQEDWTTLKSNLNPCKTITPLLIRLEWGLCFINFRKTTVLKEGI</sequence>
<dbReference type="Proteomes" id="UP000002217">
    <property type="component" value="Chromosome"/>
</dbReference>
<keyword evidence="2" id="KW-1185">Reference proteome</keyword>
<dbReference type="STRING" id="485916.Dtox_2804"/>